<sequence length="111" mass="12212">MTPDEHFDDIVDDLVPEGVHASKMFGSRALKLDRKVFAVVHSDDMVFRLGAGTPAHADALELAGAELFDPSGMQRPTKGWVVVPVDHVDRWPEFARAALGHLRGELAANRR</sequence>
<name>A0ABP6T954_9ACTN</name>
<comment type="caution">
    <text evidence="2">The sequence shown here is derived from an EMBL/GenBank/DDBJ whole genome shotgun (WGS) entry which is preliminary data.</text>
</comment>
<dbReference type="EMBL" id="BAAAYN010000047">
    <property type="protein sequence ID" value="GAA3395061.1"/>
    <property type="molecule type" value="Genomic_DNA"/>
</dbReference>
<dbReference type="Pfam" id="PF04993">
    <property type="entry name" value="TfoX_N"/>
    <property type="match status" value="1"/>
</dbReference>
<evidence type="ECO:0000313" key="3">
    <source>
        <dbReference type="Proteomes" id="UP001501676"/>
    </source>
</evidence>
<reference evidence="3" key="1">
    <citation type="journal article" date="2019" name="Int. J. Syst. Evol. Microbiol.">
        <title>The Global Catalogue of Microorganisms (GCM) 10K type strain sequencing project: providing services to taxonomists for standard genome sequencing and annotation.</title>
        <authorList>
            <consortium name="The Broad Institute Genomics Platform"/>
            <consortium name="The Broad Institute Genome Sequencing Center for Infectious Disease"/>
            <person name="Wu L."/>
            <person name="Ma J."/>
        </authorList>
    </citation>
    <scope>NUCLEOTIDE SEQUENCE [LARGE SCALE GENOMIC DNA]</scope>
    <source>
        <strain evidence="3">JCM 9458</strain>
    </source>
</reference>
<dbReference type="Gene3D" id="3.30.1460.30">
    <property type="entry name" value="YgaC/TfoX-N like chaperone"/>
    <property type="match status" value="1"/>
</dbReference>
<dbReference type="RefSeq" id="WP_345732245.1">
    <property type="nucleotide sequence ID" value="NZ_BAAAYN010000047.1"/>
</dbReference>
<keyword evidence="3" id="KW-1185">Reference proteome</keyword>
<gene>
    <name evidence="2" type="ORF">GCM10020369_66770</name>
</gene>
<accession>A0ABP6T954</accession>
<feature type="domain" description="TfoX N-terminal" evidence="1">
    <location>
        <begin position="18"/>
        <end position="94"/>
    </location>
</feature>
<dbReference type="InterPro" id="IPR007076">
    <property type="entry name" value="TfoX_N"/>
</dbReference>
<protein>
    <recommendedName>
        <fullName evidence="1">TfoX N-terminal domain-containing protein</fullName>
    </recommendedName>
</protein>
<proteinExistence type="predicted"/>
<evidence type="ECO:0000259" key="1">
    <source>
        <dbReference type="Pfam" id="PF04993"/>
    </source>
</evidence>
<dbReference type="SUPFAM" id="SSF159894">
    <property type="entry name" value="YgaC/TfoX-N like"/>
    <property type="match status" value="1"/>
</dbReference>
<organism evidence="2 3">
    <name type="scientific">Cryptosporangium minutisporangium</name>
    <dbReference type="NCBI Taxonomy" id="113569"/>
    <lineage>
        <taxon>Bacteria</taxon>
        <taxon>Bacillati</taxon>
        <taxon>Actinomycetota</taxon>
        <taxon>Actinomycetes</taxon>
        <taxon>Cryptosporangiales</taxon>
        <taxon>Cryptosporangiaceae</taxon>
        <taxon>Cryptosporangium</taxon>
    </lineage>
</organism>
<dbReference type="Proteomes" id="UP001501676">
    <property type="component" value="Unassembled WGS sequence"/>
</dbReference>
<evidence type="ECO:0000313" key="2">
    <source>
        <dbReference type="EMBL" id="GAA3395061.1"/>
    </source>
</evidence>